<accession>A0A1G8Y6E4</accession>
<dbReference type="Proteomes" id="UP000198525">
    <property type="component" value="Unassembled WGS sequence"/>
</dbReference>
<dbReference type="Pfam" id="PF13020">
    <property type="entry name" value="NOV_C"/>
    <property type="match status" value="1"/>
</dbReference>
<feature type="domain" description="Protein NO VEIN C-terminal" evidence="1">
    <location>
        <begin position="139"/>
        <end position="222"/>
    </location>
</feature>
<proteinExistence type="predicted"/>
<evidence type="ECO:0000313" key="2">
    <source>
        <dbReference type="EMBL" id="SDJ98439.1"/>
    </source>
</evidence>
<keyword evidence="3" id="KW-1185">Reference proteome</keyword>
<name>A0A1G8Y6E4_9GAMM</name>
<reference evidence="2 3" key="1">
    <citation type="submission" date="2016-10" db="EMBL/GenBank/DDBJ databases">
        <authorList>
            <person name="de Groot N.N."/>
        </authorList>
    </citation>
    <scope>NUCLEOTIDE SEQUENCE [LARGE SCALE GENOMIC DNA]</scope>
    <source>
        <strain evidence="2 3">CGMCC 1.6133</strain>
    </source>
</reference>
<dbReference type="InterPro" id="IPR024975">
    <property type="entry name" value="NOV_C"/>
</dbReference>
<organism evidence="2 3">
    <name type="scientific">Billgrantia gudaonensis</name>
    <dbReference type="NCBI Taxonomy" id="376427"/>
    <lineage>
        <taxon>Bacteria</taxon>
        <taxon>Pseudomonadati</taxon>
        <taxon>Pseudomonadota</taxon>
        <taxon>Gammaproteobacteria</taxon>
        <taxon>Oceanospirillales</taxon>
        <taxon>Halomonadaceae</taxon>
        <taxon>Billgrantia</taxon>
    </lineage>
</organism>
<gene>
    <name evidence="2" type="ORF">SAMN04487954_11018</name>
</gene>
<evidence type="ECO:0000313" key="3">
    <source>
        <dbReference type="Proteomes" id="UP000198525"/>
    </source>
</evidence>
<sequence>MKTIDTRELASRLAGGDYYIRTKDGEVKGLAVTIRDNPEAPEVIIVGNKPKVISRAEQFMESGKAVPLYIKQGANAWAYRGEYRPTAFSRDAAVIEDYRKHRSTESIAGILFLEEVDGSADFQGRGGWSTDPETRKAVEEAAVLRVMTYLEHLNPPFEVRDRQKDNCGYDLLAIRGKEALRVEVKGTAGTKPAFCLTRNERAASVHPAWLLAVVTDALSDEPSEPLFFTADEMNSRFDLEPYGWRATPKAQ</sequence>
<evidence type="ECO:0000259" key="1">
    <source>
        <dbReference type="Pfam" id="PF13020"/>
    </source>
</evidence>
<dbReference type="AlphaFoldDB" id="A0A1G8Y6E4"/>
<dbReference type="EMBL" id="FNES01000010">
    <property type="protein sequence ID" value="SDJ98439.1"/>
    <property type="molecule type" value="Genomic_DNA"/>
</dbReference>
<protein>
    <recommendedName>
        <fullName evidence="1">Protein NO VEIN C-terminal domain-containing protein</fullName>
    </recommendedName>
</protein>